<evidence type="ECO:0000313" key="2">
    <source>
        <dbReference type="EMBL" id="KAK2031021.1"/>
    </source>
</evidence>
<gene>
    <name evidence="2" type="ORF">LX32DRAFT_292269</name>
</gene>
<accession>A0AAD9HKX6</accession>
<dbReference type="EMBL" id="MU842844">
    <property type="protein sequence ID" value="KAK2031021.1"/>
    <property type="molecule type" value="Genomic_DNA"/>
</dbReference>
<keyword evidence="3" id="KW-1185">Reference proteome</keyword>
<dbReference type="Proteomes" id="UP001232148">
    <property type="component" value="Unassembled WGS sequence"/>
</dbReference>
<feature type="region of interest" description="Disordered" evidence="1">
    <location>
        <begin position="1"/>
        <end position="24"/>
    </location>
</feature>
<name>A0AAD9HKX6_9PEZI</name>
<proteinExistence type="predicted"/>
<evidence type="ECO:0000256" key="1">
    <source>
        <dbReference type="SAM" id="MobiDB-lite"/>
    </source>
</evidence>
<comment type="caution">
    <text evidence="2">The sequence shown here is derived from an EMBL/GenBank/DDBJ whole genome shotgun (WGS) entry which is preliminary data.</text>
</comment>
<dbReference type="AlphaFoldDB" id="A0AAD9HKX6"/>
<sequence length="183" mass="20079">MGFLSSTVRRRDTRTHTQSPAKHEYSSMQVALLTGTLPGRLRNIAGPCGVSVGTSVRNVYISRSGWMDGWMDGWHGVLLCLAFCRVCYDLREALLTSPPESCALFSGPGATTIYIVRTPKRVLLTAYTANWDTSRGLCNGGDGMRPDTASGLLRVPPHPASSPRSLLARPHARMRQLLRYFAV</sequence>
<protein>
    <submittedName>
        <fullName evidence="2">Uncharacterized protein</fullName>
    </submittedName>
</protein>
<organism evidence="2 3">
    <name type="scientific">Colletotrichum zoysiae</name>
    <dbReference type="NCBI Taxonomy" id="1216348"/>
    <lineage>
        <taxon>Eukaryota</taxon>
        <taxon>Fungi</taxon>
        <taxon>Dikarya</taxon>
        <taxon>Ascomycota</taxon>
        <taxon>Pezizomycotina</taxon>
        <taxon>Sordariomycetes</taxon>
        <taxon>Hypocreomycetidae</taxon>
        <taxon>Glomerellales</taxon>
        <taxon>Glomerellaceae</taxon>
        <taxon>Colletotrichum</taxon>
        <taxon>Colletotrichum graminicola species complex</taxon>
    </lineage>
</organism>
<reference evidence="2" key="1">
    <citation type="submission" date="2021-06" db="EMBL/GenBank/DDBJ databases">
        <title>Comparative genomics, transcriptomics and evolutionary studies reveal genomic signatures of adaptation to plant cell wall in hemibiotrophic fungi.</title>
        <authorList>
            <consortium name="DOE Joint Genome Institute"/>
            <person name="Baroncelli R."/>
            <person name="Diaz J.F."/>
            <person name="Benocci T."/>
            <person name="Peng M."/>
            <person name="Battaglia E."/>
            <person name="Haridas S."/>
            <person name="Andreopoulos W."/>
            <person name="Labutti K."/>
            <person name="Pangilinan J."/>
            <person name="Floch G.L."/>
            <person name="Makela M.R."/>
            <person name="Henrissat B."/>
            <person name="Grigoriev I.V."/>
            <person name="Crouch J.A."/>
            <person name="De Vries R.P."/>
            <person name="Sukno S.A."/>
            <person name="Thon M.R."/>
        </authorList>
    </citation>
    <scope>NUCLEOTIDE SEQUENCE</scope>
    <source>
        <strain evidence="2">MAFF235873</strain>
    </source>
</reference>
<evidence type="ECO:0000313" key="3">
    <source>
        <dbReference type="Proteomes" id="UP001232148"/>
    </source>
</evidence>